<dbReference type="Pfam" id="PF00999">
    <property type="entry name" value="Na_H_Exchanger"/>
    <property type="match status" value="1"/>
</dbReference>
<feature type="transmembrane region" description="Helical" evidence="9">
    <location>
        <begin position="158"/>
        <end position="179"/>
    </location>
</feature>
<dbReference type="EMBL" id="JBHTEF010000001">
    <property type="protein sequence ID" value="MFC7581438.1"/>
    <property type="molecule type" value="Genomic_DNA"/>
</dbReference>
<evidence type="ECO:0000256" key="8">
    <source>
        <dbReference type="ARBA" id="ARBA00023136"/>
    </source>
</evidence>
<evidence type="ECO:0000256" key="3">
    <source>
        <dbReference type="ARBA" id="ARBA00022448"/>
    </source>
</evidence>
<feature type="transmembrane region" description="Helical" evidence="9">
    <location>
        <begin position="100"/>
        <end position="119"/>
    </location>
</feature>
<feature type="transmembrane region" description="Helical" evidence="9">
    <location>
        <begin position="12"/>
        <end position="36"/>
    </location>
</feature>
<feature type="transmembrane region" description="Helical" evidence="9">
    <location>
        <begin position="42"/>
        <end position="64"/>
    </location>
</feature>
<keyword evidence="3" id="KW-0813">Transport</keyword>
<comment type="caution">
    <text evidence="11">The sequence shown here is derived from an EMBL/GenBank/DDBJ whole genome shotgun (WGS) entry which is preliminary data.</text>
</comment>
<evidence type="ECO:0000256" key="6">
    <source>
        <dbReference type="ARBA" id="ARBA00022989"/>
    </source>
</evidence>
<proteinExistence type="inferred from homology"/>
<evidence type="ECO:0000259" key="10">
    <source>
        <dbReference type="Pfam" id="PF00999"/>
    </source>
</evidence>
<protein>
    <submittedName>
        <fullName evidence="11">Cation:proton antiporter</fullName>
    </submittedName>
</protein>
<evidence type="ECO:0000313" key="12">
    <source>
        <dbReference type="Proteomes" id="UP001596527"/>
    </source>
</evidence>
<feature type="transmembrane region" description="Helical" evidence="9">
    <location>
        <begin position="317"/>
        <end position="336"/>
    </location>
</feature>
<keyword evidence="7" id="KW-0406">Ion transport</keyword>
<evidence type="ECO:0000256" key="9">
    <source>
        <dbReference type="SAM" id="Phobius"/>
    </source>
</evidence>
<feature type="transmembrane region" description="Helical" evidence="9">
    <location>
        <begin position="285"/>
        <end position="305"/>
    </location>
</feature>
<evidence type="ECO:0000256" key="2">
    <source>
        <dbReference type="ARBA" id="ARBA00005551"/>
    </source>
</evidence>
<feature type="transmembrane region" description="Helical" evidence="9">
    <location>
        <begin position="76"/>
        <end position="94"/>
    </location>
</feature>
<organism evidence="11 12">
    <name type="scientific">Schaalia naturae</name>
    <dbReference type="NCBI Taxonomy" id="635203"/>
    <lineage>
        <taxon>Bacteria</taxon>
        <taxon>Bacillati</taxon>
        <taxon>Actinomycetota</taxon>
        <taxon>Actinomycetes</taxon>
        <taxon>Actinomycetales</taxon>
        <taxon>Actinomycetaceae</taxon>
        <taxon>Schaalia</taxon>
    </lineage>
</organism>
<gene>
    <name evidence="11" type="ORF">ACFQWG_09560</name>
</gene>
<feature type="transmembrane region" description="Helical" evidence="9">
    <location>
        <begin position="348"/>
        <end position="369"/>
    </location>
</feature>
<feature type="transmembrane region" description="Helical" evidence="9">
    <location>
        <begin position="200"/>
        <end position="219"/>
    </location>
</feature>
<evidence type="ECO:0000256" key="1">
    <source>
        <dbReference type="ARBA" id="ARBA00004141"/>
    </source>
</evidence>
<feature type="transmembrane region" description="Helical" evidence="9">
    <location>
        <begin position="131"/>
        <end position="152"/>
    </location>
</feature>
<name>A0ABW2SQ13_9ACTO</name>
<evidence type="ECO:0000313" key="11">
    <source>
        <dbReference type="EMBL" id="MFC7581438.1"/>
    </source>
</evidence>
<keyword evidence="12" id="KW-1185">Reference proteome</keyword>
<dbReference type="RefSeq" id="WP_380974755.1">
    <property type="nucleotide sequence ID" value="NZ_JBHTEF010000001.1"/>
</dbReference>
<feature type="transmembrane region" description="Helical" evidence="9">
    <location>
        <begin position="255"/>
        <end position="273"/>
    </location>
</feature>
<evidence type="ECO:0000256" key="4">
    <source>
        <dbReference type="ARBA" id="ARBA00022449"/>
    </source>
</evidence>
<feature type="transmembrane region" description="Helical" evidence="9">
    <location>
        <begin position="225"/>
        <end position="243"/>
    </location>
</feature>
<dbReference type="Gene3D" id="1.20.1530.20">
    <property type="match status" value="1"/>
</dbReference>
<dbReference type="InterPro" id="IPR006153">
    <property type="entry name" value="Cation/H_exchanger_TM"/>
</dbReference>
<keyword evidence="4" id="KW-0050">Antiport</keyword>
<comment type="subcellular location">
    <subcellularLocation>
        <location evidence="1">Membrane</location>
        <topology evidence="1">Multi-pass membrane protein</topology>
    </subcellularLocation>
</comment>
<keyword evidence="6 9" id="KW-1133">Transmembrane helix</keyword>
<evidence type="ECO:0000256" key="7">
    <source>
        <dbReference type="ARBA" id="ARBA00023065"/>
    </source>
</evidence>
<dbReference type="PANTHER" id="PTHR43562:SF1">
    <property type="entry name" value="NA(+)_H(+) ANTIPORTER YJBQ-RELATED"/>
    <property type="match status" value="1"/>
</dbReference>
<dbReference type="InterPro" id="IPR038770">
    <property type="entry name" value="Na+/solute_symporter_sf"/>
</dbReference>
<comment type="similarity">
    <text evidence="2">Belongs to the monovalent cation:proton antiporter 2 (CPA2) transporter (TC 2.A.37) family.</text>
</comment>
<keyword evidence="5 9" id="KW-0812">Transmembrane</keyword>
<evidence type="ECO:0000256" key="5">
    <source>
        <dbReference type="ARBA" id="ARBA00022692"/>
    </source>
</evidence>
<dbReference type="Proteomes" id="UP001596527">
    <property type="component" value="Unassembled WGS sequence"/>
</dbReference>
<accession>A0ABW2SQ13</accession>
<sequence length="389" mass="39481">MAAPLLRAGVQRVLRVPLIVFEILLGVLLGPSALGWVQPDEVTGVLSDFGVAMLFFLAGNEIDFRGIRGRPLRRAAGGWLVSLAVGVGVGVWIAPSTVTGVFIGVALTSTALGTLLPVLRDEGDLHSPFGRAAAATGAAGEFGPLLAISIFLGGRSPLAGALVLGAFALIAGLAIWLASRGPHPAFNRLTAATLRTSGQFAVRTVIFVVAALSVLSAVLGLDMLLGAFAAGVLCRVLLSGAAPDDREIVDAKLEAVGFGFLVPVFFVMTGVTFDLRALLASPRLLGLMAVALALLLVIRGLPSVVAAPEGSTAADRAALLLFGATGLPIIVAVTGIGVDRGELDSGAAAALVGAGMLSVLIFPALALALRRRSEGGDLVADAEEVPIEG</sequence>
<reference evidence="12" key="1">
    <citation type="journal article" date="2019" name="Int. J. Syst. Evol. Microbiol.">
        <title>The Global Catalogue of Microorganisms (GCM) 10K type strain sequencing project: providing services to taxonomists for standard genome sequencing and annotation.</title>
        <authorList>
            <consortium name="The Broad Institute Genomics Platform"/>
            <consortium name="The Broad Institute Genome Sequencing Center for Infectious Disease"/>
            <person name="Wu L."/>
            <person name="Ma J."/>
        </authorList>
    </citation>
    <scope>NUCLEOTIDE SEQUENCE [LARGE SCALE GENOMIC DNA]</scope>
    <source>
        <strain evidence="12">CCUG 56698</strain>
    </source>
</reference>
<feature type="domain" description="Cation/H+ exchanger transmembrane" evidence="10">
    <location>
        <begin position="11"/>
        <end position="365"/>
    </location>
</feature>
<keyword evidence="8 9" id="KW-0472">Membrane</keyword>
<dbReference type="PANTHER" id="PTHR43562">
    <property type="entry name" value="NAPA-TYPE SODIUM/HYDROGEN ANTIPORTER"/>
    <property type="match status" value="1"/>
</dbReference>